<evidence type="ECO:0000313" key="18">
    <source>
        <dbReference type="Proteomes" id="UP000541810"/>
    </source>
</evidence>
<dbReference type="InterPro" id="IPR000422">
    <property type="entry name" value="DHBP_synthase_RibB"/>
</dbReference>
<dbReference type="UniPathway" id="UPA00275">
    <property type="reaction ID" value="UER00399"/>
</dbReference>
<dbReference type="EMBL" id="JACHGY010000001">
    <property type="protein sequence ID" value="MBB6430142.1"/>
    <property type="molecule type" value="Genomic_DNA"/>
</dbReference>
<evidence type="ECO:0000256" key="3">
    <source>
        <dbReference type="ARBA" id="ARBA00001946"/>
    </source>
</evidence>
<keyword evidence="12" id="KW-0460">Magnesium</keyword>
<gene>
    <name evidence="17" type="ORF">HNQ40_001948</name>
</gene>
<comment type="similarity">
    <text evidence="7">In the C-terminal section; belongs to the GTP cyclohydrolase II family.</text>
</comment>
<comment type="function">
    <text evidence="4">Catalyzes the conversion of D-ribulose 5-phosphate to formate and 3,4-dihydroxy-2-butanone 4-phosphate.</text>
</comment>
<evidence type="ECO:0000256" key="15">
    <source>
        <dbReference type="SAM" id="MobiDB-lite"/>
    </source>
</evidence>
<dbReference type="EC" id="4.1.99.12" evidence="8"/>
<comment type="pathway">
    <text evidence="5">Cofactor biosynthesis; riboflavin biosynthesis; 2-hydroxy-3-oxobutyl phosphate from D-ribulose 5-phosphate: step 1/1.</text>
</comment>
<dbReference type="PANTHER" id="PTHR21327:SF18">
    <property type="entry name" value="3,4-DIHYDROXY-2-BUTANONE 4-PHOSPHATE SYNTHASE"/>
    <property type="match status" value="1"/>
</dbReference>
<dbReference type="InterPro" id="IPR032677">
    <property type="entry name" value="GTP_cyclohydro_II"/>
</dbReference>
<dbReference type="Gene3D" id="3.40.50.10990">
    <property type="entry name" value="GTP cyclohydrolase II"/>
    <property type="match status" value="2"/>
</dbReference>
<evidence type="ECO:0000256" key="5">
    <source>
        <dbReference type="ARBA" id="ARBA00004904"/>
    </source>
</evidence>
<dbReference type="GO" id="GO:0003935">
    <property type="term" value="F:GTP cyclohydrolase II activity"/>
    <property type="evidence" value="ECO:0007669"/>
    <property type="project" value="TreeGrafter"/>
</dbReference>
<dbReference type="SUPFAM" id="SSF55821">
    <property type="entry name" value="YrdC/RibB"/>
    <property type="match status" value="1"/>
</dbReference>
<dbReference type="SUPFAM" id="SSF142695">
    <property type="entry name" value="RibA-like"/>
    <property type="match status" value="1"/>
</dbReference>
<dbReference type="RefSeq" id="WP_184677679.1">
    <property type="nucleotide sequence ID" value="NZ_JACHGY010000001.1"/>
</dbReference>
<evidence type="ECO:0000256" key="6">
    <source>
        <dbReference type="ARBA" id="ARBA00005520"/>
    </source>
</evidence>
<dbReference type="Gene3D" id="3.90.870.10">
    <property type="entry name" value="DHBP synthase"/>
    <property type="match status" value="1"/>
</dbReference>
<feature type="domain" description="GTP cyclohydrolase II" evidence="16">
    <location>
        <begin position="212"/>
        <end position="394"/>
    </location>
</feature>
<reference evidence="17 18" key="1">
    <citation type="submission" date="2020-08" db="EMBL/GenBank/DDBJ databases">
        <title>Genomic Encyclopedia of Type Strains, Phase IV (KMG-IV): sequencing the most valuable type-strain genomes for metagenomic binning, comparative biology and taxonomic classification.</title>
        <authorList>
            <person name="Goeker M."/>
        </authorList>
    </citation>
    <scope>NUCLEOTIDE SEQUENCE [LARGE SCALE GENOMIC DNA]</scope>
    <source>
        <strain evidence="17 18">DSM 103725</strain>
    </source>
</reference>
<keyword evidence="17" id="KW-0378">Hydrolase</keyword>
<comment type="cofactor">
    <cofactor evidence="2">
        <name>Mn(2+)</name>
        <dbReference type="ChEBI" id="CHEBI:29035"/>
    </cofactor>
</comment>
<comment type="caution">
    <text evidence="17">The sequence shown here is derived from an EMBL/GenBank/DDBJ whole genome shotgun (WGS) entry which is preliminary data.</text>
</comment>
<sequence length="398" mass="43162">MTHPIPDILQDLRDGKIVVLTDDEDRENEGDLVCAAEFCTAEVINFMLSEGRGMLFVALDGPTCDKLDLPPQAAVNTTQRGTAYTVTVDATARFGITTGVSAGERAQTIRTLADPQTLPTDLDRPGHIQPLRARDGGVLVRTGHTEGITDLCRLAGLRPVGVGIEVMNDDGTMARQAQIDELCTKHDIKSCSVAELIEYRMQRDLLVERIDTIPFTNEFGDWTLVAYRSVVDPFPHVALVCGDLAQLDGVDEPIDCGEPVLVRMHSQNLLGDVFGDAQQPSHQTLRQSMKMIQGAGRGAVVYLRHEGMGKGLLKRLQTPVPLGGSGEAEPADGPRFGESQETPGVSPPRNTMDYGIGSQVLRNLGVRHLRLITNHPFTPQALSGFGLTIDEFVPLPAE</sequence>
<evidence type="ECO:0000256" key="14">
    <source>
        <dbReference type="ARBA" id="ARBA00023239"/>
    </source>
</evidence>
<dbReference type="InterPro" id="IPR036144">
    <property type="entry name" value="RibA-like_sf"/>
</dbReference>
<comment type="catalytic activity">
    <reaction evidence="1">
        <text>D-ribulose 5-phosphate = (2S)-2-hydroxy-3-oxobutyl phosphate + formate + H(+)</text>
        <dbReference type="Rhea" id="RHEA:18457"/>
        <dbReference type="ChEBI" id="CHEBI:15378"/>
        <dbReference type="ChEBI" id="CHEBI:15740"/>
        <dbReference type="ChEBI" id="CHEBI:58121"/>
        <dbReference type="ChEBI" id="CHEBI:58830"/>
        <dbReference type="EC" id="4.1.99.12"/>
    </reaction>
</comment>
<evidence type="ECO:0000256" key="12">
    <source>
        <dbReference type="ARBA" id="ARBA00022842"/>
    </source>
</evidence>
<comment type="cofactor">
    <cofactor evidence="3">
        <name>Mg(2+)</name>
        <dbReference type="ChEBI" id="CHEBI:18420"/>
    </cofactor>
</comment>
<dbReference type="GO" id="GO:0008686">
    <property type="term" value="F:3,4-dihydroxy-2-butanone-4-phosphate synthase activity"/>
    <property type="evidence" value="ECO:0007669"/>
    <property type="project" value="UniProtKB-EC"/>
</dbReference>
<evidence type="ECO:0000256" key="2">
    <source>
        <dbReference type="ARBA" id="ARBA00001936"/>
    </source>
</evidence>
<keyword evidence="11" id="KW-0479">Metal-binding</keyword>
<dbReference type="Proteomes" id="UP000541810">
    <property type="component" value="Unassembled WGS sequence"/>
</dbReference>
<evidence type="ECO:0000256" key="4">
    <source>
        <dbReference type="ARBA" id="ARBA00002284"/>
    </source>
</evidence>
<dbReference type="GO" id="GO:0009231">
    <property type="term" value="P:riboflavin biosynthetic process"/>
    <property type="evidence" value="ECO:0007669"/>
    <property type="project" value="UniProtKB-UniPathway"/>
</dbReference>
<evidence type="ECO:0000259" key="16">
    <source>
        <dbReference type="Pfam" id="PF00925"/>
    </source>
</evidence>
<dbReference type="GO" id="GO:0005829">
    <property type="term" value="C:cytosol"/>
    <property type="evidence" value="ECO:0007669"/>
    <property type="project" value="TreeGrafter"/>
</dbReference>
<keyword evidence="13" id="KW-0464">Manganese</keyword>
<evidence type="ECO:0000256" key="10">
    <source>
        <dbReference type="ARBA" id="ARBA00022619"/>
    </source>
</evidence>
<name>A0A7X0LKP6_9BACT</name>
<dbReference type="NCBIfam" id="TIGR00506">
    <property type="entry name" value="ribB"/>
    <property type="match status" value="1"/>
</dbReference>
<keyword evidence="14 17" id="KW-0456">Lyase</keyword>
<dbReference type="GO" id="GO:0046872">
    <property type="term" value="F:metal ion binding"/>
    <property type="evidence" value="ECO:0007669"/>
    <property type="project" value="UniProtKB-KW"/>
</dbReference>
<dbReference type="Pfam" id="PF00926">
    <property type="entry name" value="DHBP_synthase"/>
    <property type="match status" value="1"/>
</dbReference>
<evidence type="ECO:0000256" key="7">
    <source>
        <dbReference type="ARBA" id="ARBA00008976"/>
    </source>
</evidence>
<evidence type="ECO:0000256" key="9">
    <source>
        <dbReference type="ARBA" id="ARBA00018836"/>
    </source>
</evidence>
<proteinExistence type="inferred from homology"/>
<keyword evidence="10" id="KW-0686">Riboflavin biosynthesis</keyword>
<dbReference type="AlphaFoldDB" id="A0A7X0LKP6"/>
<keyword evidence="18" id="KW-1185">Reference proteome</keyword>
<dbReference type="Pfam" id="PF00925">
    <property type="entry name" value="GTP_cyclohydro2"/>
    <property type="match status" value="1"/>
</dbReference>
<dbReference type="PIRSF" id="PIRSF001259">
    <property type="entry name" value="RibA"/>
    <property type="match status" value="1"/>
</dbReference>
<organism evidence="17 18">
    <name type="scientific">Algisphaera agarilytica</name>
    <dbReference type="NCBI Taxonomy" id="1385975"/>
    <lineage>
        <taxon>Bacteria</taxon>
        <taxon>Pseudomonadati</taxon>
        <taxon>Planctomycetota</taxon>
        <taxon>Phycisphaerae</taxon>
        <taxon>Phycisphaerales</taxon>
        <taxon>Phycisphaeraceae</taxon>
        <taxon>Algisphaera</taxon>
    </lineage>
</organism>
<evidence type="ECO:0000313" key="17">
    <source>
        <dbReference type="EMBL" id="MBB6430142.1"/>
    </source>
</evidence>
<evidence type="ECO:0000256" key="8">
    <source>
        <dbReference type="ARBA" id="ARBA00012153"/>
    </source>
</evidence>
<dbReference type="InterPro" id="IPR017945">
    <property type="entry name" value="DHBP_synth_RibB-like_a/b_dom"/>
</dbReference>
<dbReference type="PANTHER" id="PTHR21327">
    <property type="entry name" value="GTP CYCLOHYDROLASE II-RELATED"/>
    <property type="match status" value="1"/>
</dbReference>
<feature type="region of interest" description="Disordered" evidence="15">
    <location>
        <begin position="318"/>
        <end position="351"/>
    </location>
</feature>
<evidence type="ECO:0000256" key="13">
    <source>
        <dbReference type="ARBA" id="ARBA00023211"/>
    </source>
</evidence>
<evidence type="ECO:0000256" key="1">
    <source>
        <dbReference type="ARBA" id="ARBA00000141"/>
    </source>
</evidence>
<comment type="similarity">
    <text evidence="6">In the N-terminal section; belongs to the DHBP synthase family.</text>
</comment>
<accession>A0A7X0LKP6</accession>
<protein>
    <recommendedName>
        <fullName evidence="9">3,4-dihydroxy-2-butanone 4-phosphate synthase</fullName>
        <ecNumber evidence="8">4.1.99.12</ecNumber>
    </recommendedName>
</protein>
<dbReference type="FunFam" id="3.90.870.10:FF:000001">
    <property type="entry name" value="Riboflavin biosynthesis protein RibBA"/>
    <property type="match status" value="1"/>
</dbReference>
<evidence type="ECO:0000256" key="11">
    <source>
        <dbReference type="ARBA" id="ARBA00022723"/>
    </source>
</evidence>